<dbReference type="Pfam" id="PF01397">
    <property type="entry name" value="Terpene_synth"/>
    <property type="match status" value="1"/>
</dbReference>
<accession>A0A022QA47</accession>
<keyword evidence="5" id="KW-0456">Lyase</keyword>
<dbReference type="Proteomes" id="UP000030748">
    <property type="component" value="Unassembled WGS sequence"/>
</dbReference>
<evidence type="ECO:0000256" key="4">
    <source>
        <dbReference type="ARBA" id="ARBA00022842"/>
    </source>
</evidence>
<evidence type="ECO:0000256" key="5">
    <source>
        <dbReference type="ARBA" id="ARBA00023239"/>
    </source>
</evidence>
<dbReference type="InterPro" id="IPR008930">
    <property type="entry name" value="Terpenoid_cyclase/PrenylTrfase"/>
</dbReference>
<evidence type="ECO:0000313" key="8">
    <source>
        <dbReference type="EMBL" id="EYU24138.1"/>
    </source>
</evidence>
<dbReference type="GO" id="GO:0016114">
    <property type="term" value="P:terpenoid biosynthetic process"/>
    <property type="evidence" value="ECO:0007669"/>
    <property type="project" value="InterPro"/>
</dbReference>
<dbReference type="eggNOG" id="ENOG502QUCN">
    <property type="taxonomic scope" value="Eukaryota"/>
</dbReference>
<sequence length="411" mass="48318">MRKKSKGILRNTRAYTHTHKHMATAAVTDDFRLPSVNYTASIWDDTFTSFSLDDRVQEKYVEAIQALKEEVVSMLIQEGKTASIHEKLVLIDTLERLGVSYHFHREIENLLHQIQDYYYNHDLFTTALGFRLLRQHRQLASSSVFDKFKGEDNKFKETLKSDAKGLLSLYEAAHLRIRGEEILEEAAAFATYHLNLMLDDDDQQLLLEFPLLEEQVKRALQNPLHRGVPRIETRHFISFYEKDESRSELLLRLAKLDFNYLQNIYKKELSQLSRWWNELNLMPKLPYARSRVVESYIWATAFCFEPQYSDARLAAAKTLQMLTLIDDTYDNYSTIEEADLFTHIIQRWNIDEIEDDDDKIPDHIKIICVFTFSMYEDYDREAAKRGKSFAAPYAKESVRNNNYLGLVWLPI</sequence>
<dbReference type="InterPro" id="IPR036965">
    <property type="entry name" value="Terpene_synth_N_sf"/>
</dbReference>
<evidence type="ECO:0000256" key="2">
    <source>
        <dbReference type="ARBA" id="ARBA00004721"/>
    </source>
</evidence>
<proteinExistence type="predicted"/>
<dbReference type="FunFam" id="1.50.10.130:FF:000001">
    <property type="entry name" value="Isoprene synthase, chloroplastic"/>
    <property type="match status" value="1"/>
</dbReference>
<keyword evidence="9" id="KW-1185">Reference proteome</keyword>
<evidence type="ECO:0000256" key="1">
    <source>
        <dbReference type="ARBA" id="ARBA00001946"/>
    </source>
</evidence>
<dbReference type="InterPro" id="IPR005630">
    <property type="entry name" value="Terpene_synthase_metal-bd"/>
</dbReference>
<dbReference type="GO" id="GO:0000287">
    <property type="term" value="F:magnesium ion binding"/>
    <property type="evidence" value="ECO:0007669"/>
    <property type="project" value="InterPro"/>
</dbReference>
<dbReference type="InterPro" id="IPR050148">
    <property type="entry name" value="Terpene_synthase-like"/>
</dbReference>
<reference evidence="8 9" key="1">
    <citation type="journal article" date="2013" name="Proc. Natl. Acad. Sci. U.S.A.">
        <title>Fine-scale variation in meiotic recombination in Mimulus inferred from population shotgun sequencing.</title>
        <authorList>
            <person name="Hellsten U."/>
            <person name="Wright K.M."/>
            <person name="Jenkins J."/>
            <person name="Shu S."/>
            <person name="Yuan Y."/>
            <person name="Wessler S.R."/>
            <person name="Schmutz J."/>
            <person name="Willis J.H."/>
            <person name="Rokhsar D.S."/>
        </authorList>
    </citation>
    <scope>NUCLEOTIDE SEQUENCE [LARGE SCALE GENOMIC DNA]</scope>
    <source>
        <strain evidence="9">cv. DUN x IM62</strain>
    </source>
</reference>
<dbReference type="PANTHER" id="PTHR31225">
    <property type="entry name" value="OS04G0344100 PROTEIN-RELATED"/>
    <property type="match status" value="1"/>
</dbReference>
<dbReference type="AlphaFoldDB" id="A0A022QA47"/>
<dbReference type="Gene3D" id="1.50.10.130">
    <property type="entry name" value="Terpene synthase, N-terminal domain"/>
    <property type="match status" value="1"/>
</dbReference>
<evidence type="ECO:0000259" key="6">
    <source>
        <dbReference type="Pfam" id="PF01397"/>
    </source>
</evidence>
<dbReference type="SUPFAM" id="SSF48239">
    <property type="entry name" value="Terpenoid cyclases/Protein prenyltransferases"/>
    <property type="match status" value="1"/>
</dbReference>
<dbReference type="STRING" id="4155.A0A022QA47"/>
<name>A0A022QA47_ERYGU</name>
<feature type="domain" description="Terpene synthase N-terminal" evidence="6">
    <location>
        <begin position="42"/>
        <end position="220"/>
    </location>
</feature>
<dbReference type="InterPro" id="IPR008949">
    <property type="entry name" value="Isoprenoid_synthase_dom_sf"/>
</dbReference>
<dbReference type="InterPro" id="IPR001906">
    <property type="entry name" value="Terpene_synth_N"/>
</dbReference>
<evidence type="ECO:0000256" key="3">
    <source>
        <dbReference type="ARBA" id="ARBA00022723"/>
    </source>
</evidence>
<dbReference type="Pfam" id="PF03936">
    <property type="entry name" value="Terpene_synth_C"/>
    <property type="match status" value="1"/>
</dbReference>
<evidence type="ECO:0000259" key="7">
    <source>
        <dbReference type="Pfam" id="PF03936"/>
    </source>
</evidence>
<organism evidence="8 9">
    <name type="scientific">Erythranthe guttata</name>
    <name type="common">Yellow monkey flower</name>
    <name type="synonym">Mimulus guttatus</name>
    <dbReference type="NCBI Taxonomy" id="4155"/>
    <lineage>
        <taxon>Eukaryota</taxon>
        <taxon>Viridiplantae</taxon>
        <taxon>Streptophyta</taxon>
        <taxon>Embryophyta</taxon>
        <taxon>Tracheophyta</taxon>
        <taxon>Spermatophyta</taxon>
        <taxon>Magnoliopsida</taxon>
        <taxon>eudicotyledons</taxon>
        <taxon>Gunneridae</taxon>
        <taxon>Pentapetalae</taxon>
        <taxon>asterids</taxon>
        <taxon>lamiids</taxon>
        <taxon>Lamiales</taxon>
        <taxon>Phrymaceae</taxon>
        <taxon>Erythranthe</taxon>
    </lineage>
</organism>
<dbReference type="GO" id="GO:0046246">
    <property type="term" value="P:terpene biosynthetic process"/>
    <property type="evidence" value="ECO:0000318"/>
    <property type="project" value="GO_Central"/>
</dbReference>
<dbReference type="SUPFAM" id="SSF48576">
    <property type="entry name" value="Terpenoid synthases"/>
    <property type="match status" value="1"/>
</dbReference>
<protein>
    <submittedName>
        <fullName evidence="8">Uncharacterized protein</fullName>
    </submittedName>
</protein>
<dbReference type="Gene3D" id="1.10.600.10">
    <property type="entry name" value="Farnesyl Diphosphate Synthase"/>
    <property type="match status" value="1"/>
</dbReference>
<comment type="cofactor">
    <cofactor evidence="1">
        <name>Mg(2+)</name>
        <dbReference type="ChEBI" id="CHEBI:18420"/>
    </cofactor>
</comment>
<keyword evidence="4" id="KW-0460">Magnesium</keyword>
<keyword evidence="3" id="KW-0479">Metal-binding</keyword>
<dbReference type="GO" id="GO:0010333">
    <property type="term" value="F:terpene synthase activity"/>
    <property type="evidence" value="ECO:0000318"/>
    <property type="project" value="GO_Central"/>
</dbReference>
<evidence type="ECO:0000313" key="9">
    <source>
        <dbReference type="Proteomes" id="UP000030748"/>
    </source>
</evidence>
<dbReference type="PhylomeDB" id="A0A022QA47"/>
<dbReference type="PANTHER" id="PTHR31225:SF253">
    <property type="entry name" value="SESQUITERPENE SYNTHASE 31"/>
    <property type="match status" value="1"/>
</dbReference>
<feature type="domain" description="Terpene synthase metal-binding" evidence="7">
    <location>
        <begin position="278"/>
        <end position="399"/>
    </location>
</feature>
<dbReference type="EMBL" id="KI632139">
    <property type="protein sequence ID" value="EYU24138.1"/>
    <property type="molecule type" value="Genomic_DNA"/>
</dbReference>
<comment type="pathway">
    <text evidence="2">Secondary metabolite biosynthesis; terpenoid biosynthesis.</text>
</comment>
<gene>
    <name evidence="8" type="ORF">MIMGU_mgv1a007300mg</name>
</gene>